<feature type="compositionally biased region" description="Low complexity" evidence="1">
    <location>
        <begin position="13"/>
        <end position="32"/>
    </location>
</feature>
<dbReference type="Proteomes" id="UP000316256">
    <property type="component" value="Unassembled WGS sequence"/>
</dbReference>
<sequence>MPSGSDNRGARNSGAKSAKAIKAAKKSSGGAKPRSGMPKKREIPWLTVGAVVAVIALLAILAVNLVPKYQDKTAADKYAPTADNPDPSTSIDGVVKKDYPAALHISATQRVAYDQSPPFGGPHDATWATCTGIVYPNAIRTENAVHSLEHGAVWITYNPDKVSGSDLDTLKSKVDGKSYMLMSPYPGLDSPISLQSWGHQLKLDSADDKRINEFVAALRLNNFGAYPEKGASCSTIPGAFDPDNPPAFDATPPGPDAVSMDGKGLTPDTSEAGSGAGLPIAPQPTPGS</sequence>
<keyword evidence="4" id="KW-1185">Reference proteome</keyword>
<feature type="region of interest" description="Disordered" evidence="1">
    <location>
        <begin position="1"/>
        <end position="39"/>
    </location>
</feature>
<reference evidence="3 4" key="1">
    <citation type="submission" date="2019-06" db="EMBL/GenBank/DDBJ databases">
        <title>Rhodococcus spaelei sp. nov., isolated from a cave.</title>
        <authorList>
            <person name="Lee S.D."/>
        </authorList>
    </citation>
    <scope>NUCLEOTIDE SEQUENCE [LARGE SCALE GENOMIC DNA]</scope>
    <source>
        <strain evidence="3 4">C9-5</strain>
    </source>
</reference>
<dbReference type="AlphaFoldDB" id="A0A541B070"/>
<protein>
    <submittedName>
        <fullName evidence="3">DUF3105 domain-containing protein</fullName>
    </submittedName>
</protein>
<comment type="caution">
    <text evidence="3">The sequence shown here is derived from an EMBL/GenBank/DDBJ whole genome shotgun (WGS) entry which is preliminary data.</text>
</comment>
<evidence type="ECO:0000256" key="2">
    <source>
        <dbReference type="SAM" id="Phobius"/>
    </source>
</evidence>
<dbReference type="Pfam" id="PF11303">
    <property type="entry name" value="DUF3105"/>
    <property type="match status" value="1"/>
</dbReference>
<accession>A0A541B070</accession>
<keyword evidence="2" id="KW-1133">Transmembrane helix</keyword>
<gene>
    <name evidence="3" type="ORF">FK531_19910</name>
</gene>
<dbReference type="OrthoDB" id="164831at2"/>
<dbReference type="InterPro" id="IPR021454">
    <property type="entry name" value="DUF3105"/>
</dbReference>
<evidence type="ECO:0000313" key="3">
    <source>
        <dbReference type="EMBL" id="TQF65708.1"/>
    </source>
</evidence>
<organism evidence="3 4">
    <name type="scientific">Rhodococcus spelaei</name>
    <dbReference type="NCBI Taxonomy" id="2546320"/>
    <lineage>
        <taxon>Bacteria</taxon>
        <taxon>Bacillati</taxon>
        <taxon>Actinomycetota</taxon>
        <taxon>Actinomycetes</taxon>
        <taxon>Mycobacteriales</taxon>
        <taxon>Nocardiaceae</taxon>
        <taxon>Rhodococcus</taxon>
    </lineage>
</organism>
<keyword evidence="2" id="KW-0812">Transmembrane</keyword>
<name>A0A541B070_9NOCA</name>
<dbReference type="EMBL" id="VIGH01000010">
    <property type="protein sequence ID" value="TQF65708.1"/>
    <property type="molecule type" value="Genomic_DNA"/>
</dbReference>
<proteinExistence type="predicted"/>
<feature type="region of interest" description="Disordered" evidence="1">
    <location>
        <begin position="236"/>
        <end position="288"/>
    </location>
</feature>
<dbReference type="RefSeq" id="WP_142102564.1">
    <property type="nucleotide sequence ID" value="NZ_VIGH01000010.1"/>
</dbReference>
<keyword evidence="2" id="KW-0472">Membrane</keyword>
<evidence type="ECO:0000256" key="1">
    <source>
        <dbReference type="SAM" id="MobiDB-lite"/>
    </source>
</evidence>
<feature type="transmembrane region" description="Helical" evidence="2">
    <location>
        <begin position="43"/>
        <end position="66"/>
    </location>
</feature>
<evidence type="ECO:0000313" key="4">
    <source>
        <dbReference type="Proteomes" id="UP000316256"/>
    </source>
</evidence>